<evidence type="ECO:0000256" key="4">
    <source>
        <dbReference type="ARBA" id="ARBA00022454"/>
    </source>
</evidence>
<dbReference type="STRING" id="154538.A0A1M2VF81"/>
<evidence type="ECO:0000256" key="10">
    <source>
        <dbReference type="SAM" id="Coils"/>
    </source>
</evidence>
<feature type="region of interest" description="Disordered" evidence="11">
    <location>
        <begin position="487"/>
        <end position="509"/>
    </location>
</feature>
<dbReference type="SUPFAM" id="SSF52540">
    <property type="entry name" value="P-loop containing nucleoside triphosphate hydrolases"/>
    <property type="match status" value="1"/>
</dbReference>
<dbReference type="GO" id="GO:0005634">
    <property type="term" value="C:nucleus"/>
    <property type="evidence" value="ECO:0007669"/>
    <property type="project" value="UniProtKB-SubCell"/>
</dbReference>
<reference evidence="13 14" key="1">
    <citation type="submission" date="2016-10" db="EMBL/GenBank/DDBJ databases">
        <title>Genome sequence of the basidiomycete white-rot fungus Trametes pubescens.</title>
        <authorList>
            <person name="Makela M.R."/>
            <person name="Granchi Z."/>
            <person name="Peng M."/>
            <person name="De Vries R.P."/>
            <person name="Grigoriev I."/>
            <person name="Riley R."/>
            <person name="Hilden K."/>
        </authorList>
    </citation>
    <scope>NUCLEOTIDE SEQUENCE [LARGE SCALE GENOMIC DNA]</scope>
    <source>
        <strain evidence="13 14">FBCC735</strain>
    </source>
</reference>
<comment type="subcellular location">
    <subcellularLocation>
        <location evidence="2">Chromosome</location>
    </subcellularLocation>
    <subcellularLocation>
        <location evidence="1">Nucleus</location>
    </subcellularLocation>
</comment>
<keyword evidence="8" id="KW-0539">Nucleus</keyword>
<dbReference type="GO" id="GO:0007062">
    <property type="term" value="P:sister chromatid cohesion"/>
    <property type="evidence" value="ECO:0007669"/>
    <property type="project" value="InterPro"/>
</dbReference>
<dbReference type="PANTHER" id="PTHR18937">
    <property type="entry name" value="STRUCTURAL MAINTENANCE OF CHROMOSOMES SMC FAMILY MEMBER"/>
    <property type="match status" value="1"/>
</dbReference>
<feature type="non-terminal residue" evidence="13">
    <location>
        <position position="705"/>
    </location>
</feature>
<evidence type="ECO:0000256" key="2">
    <source>
        <dbReference type="ARBA" id="ARBA00004286"/>
    </source>
</evidence>
<dbReference type="InterPro" id="IPR027417">
    <property type="entry name" value="P-loop_NTPase"/>
</dbReference>
<keyword evidence="14" id="KW-1185">Reference proteome</keyword>
<keyword evidence="9" id="KW-0131">Cell cycle</keyword>
<sequence length="705" mass="79963">MSRFVDAIALARRCRVKLRSVAARAVLPQDVSGDESGYAGHEEAVTALSFTNTELLPLCLPSLSPPPTPLIRIEVCDFKSYRGHQVIIDPFRNFTSVIGPNGAGKPNLMDAISFVLGVKSAQLRSSQLKDLQDDDEDAEGEGEGEANKAWVLAVYEDADKKEWCLQRTISTTGASKYKLNNRVATYSAYNAALIQHNILVKAKNFLVFQGDVEAVASQSPKELAHLIDQISGSLELAPDYRKAREALERATENATFDFMKRRGIAGEIKQYKEQKGEAERFEALCQDRDELALRRILFKLYHIQHSLEEHARAIKEQNQTLAGLHAEQRKHDKALEDVRAEQARARSNVMQREKRIKKAEKALETKRPDLVRIEAQIKHAERKRERAQQELEKLQQVEAEQLRKLQSLQENLQTAQGAVNAAQEVQRRAAQTNLSLSEESLEEYWRLKASASILAVDERQSLETLSRDEKTAGRTLAQLKDKLEQLTQKRDKLSEEDRTQSQKKTELDEKVSELAAELKRVKQEHDNQESERMRIEQLEKEINEKLVDIYEKLTQAGVDQQESQRETRLKETLANLQRIFPGVRGRVVDLCKPTQRKYEMAAAVVLGRNIDAIVDDDEKTAINCIEYMRNQRAGQATFIPLDTIQVKPVNDKFRAFAKGARLAVDVSHYDPAVERAMHHACGNALVCDSMEVARYVCYEKGQEVK</sequence>
<dbReference type="AlphaFoldDB" id="A0A1M2VF81"/>
<dbReference type="SMART" id="SM00968">
    <property type="entry name" value="SMC_hinge"/>
    <property type="match status" value="1"/>
</dbReference>
<evidence type="ECO:0000256" key="1">
    <source>
        <dbReference type="ARBA" id="ARBA00004123"/>
    </source>
</evidence>
<dbReference type="GO" id="GO:0051301">
    <property type="term" value="P:cell division"/>
    <property type="evidence" value="ECO:0007669"/>
    <property type="project" value="UniProtKB-KW"/>
</dbReference>
<evidence type="ECO:0000313" key="13">
    <source>
        <dbReference type="EMBL" id="OJT06301.1"/>
    </source>
</evidence>
<dbReference type="GO" id="GO:0008278">
    <property type="term" value="C:cohesin complex"/>
    <property type="evidence" value="ECO:0007669"/>
    <property type="project" value="InterPro"/>
</dbReference>
<keyword evidence="7 10" id="KW-0175">Coiled coil</keyword>
<evidence type="ECO:0000313" key="14">
    <source>
        <dbReference type="Proteomes" id="UP000184267"/>
    </source>
</evidence>
<dbReference type="GO" id="GO:0005524">
    <property type="term" value="F:ATP binding"/>
    <property type="evidence" value="ECO:0007669"/>
    <property type="project" value="InterPro"/>
</dbReference>
<evidence type="ECO:0000256" key="9">
    <source>
        <dbReference type="ARBA" id="ARBA00023306"/>
    </source>
</evidence>
<dbReference type="Proteomes" id="UP000184267">
    <property type="component" value="Unassembled WGS sequence"/>
</dbReference>
<dbReference type="Pfam" id="PF06470">
    <property type="entry name" value="SMC_hinge"/>
    <property type="match status" value="1"/>
</dbReference>
<organism evidence="13 14">
    <name type="scientific">Trametes pubescens</name>
    <name type="common">White-rot fungus</name>
    <dbReference type="NCBI Taxonomy" id="154538"/>
    <lineage>
        <taxon>Eukaryota</taxon>
        <taxon>Fungi</taxon>
        <taxon>Dikarya</taxon>
        <taxon>Basidiomycota</taxon>
        <taxon>Agaricomycotina</taxon>
        <taxon>Agaricomycetes</taxon>
        <taxon>Polyporales</taxon>
        <taxon>Polyporaceae</taxon>
        <taxon>Trametes</taxon>
    </lineage>
</organism>
<evidence type="ECO:0000256" key="6">
    <source>
        <dbReference type="ARBA" id="ARBA00022776"/>
    </source>
</evidence>
<proteinExistence type="inferred from homology"/>
<evidence type="ECO:0000259" key="12">
    <source>
        <dbReference type="SMART" id="SM00968"/>
    </source>
</evidence>
<dbReference type="Gene3D" id="3.40.50.300">
    <property type="entry name" value="P-loop containing nucleotide triphosphate hydrolases"/>
    <property type="match status" value="1"/>
</dbReference>
<comment type="similarity">
    <text evidence="3">Belongs to the SMC family. SMC1 subfamily.</text>
</comment>
<dbReference type="OMA" id="ISTHIIR"/>
<keyword evidence="4" id="KW-0158">Chromosome</keyword>
<feature type="coiled-coil region" evidence="10">
    <location>
        <begin position="370"/>
        <end position="425"/>
    </location>
</feature>
<evidence type="ECO:0000256" key="8">
    <source>
        <dbReference type="ARBA" id="ARBA00023242"/>
    </source>
</evidence>
<dbReference type="GO" id="GO:0003677">
    <property type="term" value="F:DNA binding"/>
    <property type="evidence" value="ECO:0007669"/>
    <property type="project" value="TreeGrafter"/>
</dbReference>
<dbReference type="InterPro" id="IPR028468">
    <property type="entry name" value="Smc1_ABC"/>
</dbReference>
<dbReference type="CDD" id="cd03275">
    <property type="entry name" value="ABC_SMC1_euk"/>
    <property type="match status" value="1"/>
</dbReference>
<evidence type="ECO:0000256" key="11">
    <source>
        <dbReference type="SAM" id="MobiDB-lite"/>
    </source>
</evidence>
<evidence type="ECO:0000256" key="5">
    <source>
        <dbReference type="ARBA" id="ARBA00022618"/>
    </source>
</evidence>
<keyword evidence="5" id="KW-0132">Cell division</keyword>
<dbReference type="InterPro" id="IPR010935">
    <property type="entry name" value="SMC_hinge"/>
</dbReference>
<comment type="caution">
    <text evidence="13">The sequence shown here is derived from an EMBL/GenBank/DDBJ whole genome shotgun (WGS) entry which is preliminary data.</text>
</comment>
<dbReference type="InterPro" id="IPR036277">
    <property type="entry name" value="SMC_hinge_sf"/>
</dbReference>
<name>A0A1M2VF81_TRAPU</name>
<dbReference type="SUPFAM" id="SSF75553">
    <property type="entry name" value="Smc hinge domain"/>
    <property type="match status" value="1"/>
</dbReference>
<dbReference type="OrthoDB" id="5575062at2759"/>
<protein>
    <submittedName>
        <fullName evidence="13">Structural maintenance of chromosomes protein 1</fullName>
    </submittedName>
</protein>
<accession>A0A1M2VF81</accession>
<dbReference type="GO" id="GO:0016887">
    <property type="term" value="F:ATP hydrolysis activity"/>
    <property type="evidence" value="ECO:0007669"/>
    <property type="project" value="InterPro"/>
</dbReference>
<dbReference type="EMBL" id="MNAD01001329">
    <property type="protein sequence ID" value="OJT06301.1"/>
    <property type="molecule type" value="Genomic_DNA"/>
</dbReference>
<keyword evidence="6" id="KW-0498">Mitosis</keyword>
<gene>
    <name evidence="13" type="ORF">TRAPUB_2849</name>
</gene>
<dbReference type="InterPro" id="IPR003395">
    <property type="entry name" value="RecF/RecN/SMC_N"/>
</dbReference>
<dbReference type="Pfam" id="PF02463">
    <property type="entry name" value="SMC_N"/>
    <property type="match status" value="1"/>
</dbReference>
<dbReference type="PANTHER" id="PTHR18937:SF12">
    <property type="entry name" value="STRUCTURAL MAINTENANCE OF CHROMOSOMES PROTEIN"/>
    <property type="match status" value="1"/>
</dbReference>
<evidence type="ECO:0000256" key="3">
    <source>
        <dbReference type="ARBA" id="ARBA00005597"/>
    </source>
</evidence>
<feature type="domain" description="SMC hinge" evidence="12">
    <location>
        <begin position="581"/>
        <end position="697"/>
    </location>
</feature>
<evidence type="ECO:0000256" key="7">
    <source>
        <dbReference type="ARBA" id="ARBA00023054"/>
    </source>
</evidence>
<dbReference type="Gene3D" id="1.20.1060.20">
    <property type="match status" value="1"/>
</dbReference>